<dbReference type="Proteomes" id="UP000094236">
    <property type="component" value="Unassembled WGS sequence"/>
</dbReference>
<sequence>MDKKKKRKSVKKNDHSNGEILITLHDGNFIKKIDSNDVEDGGEGEAFSGRMFKTYVKSMLDALDNHDNLPILSLTSKLNLPSNNPDSISTEDLQCILKMLSQEVFRLDNKNCVDLIQSIIKINILNKPILFQQNYSNFLLCLISAIPKFNSDVLNKIISEFIFRKVEINHQILKVILNIIPTSTNLLQNILYKYFPHKQNRKQDLINYVSNLLKLIKYCPQLRFTIWCLIIENCIKLDVELQNELEDDDEAQDEIEEDDEDDDDEDEDDEEDEDLDDADADADADDYDENLNGLRDEDEINEALNGEEEYNMEIKNISDLSSKLDSIMQLLLKSTEDRFSDEELYNGNGVELFNVLSSLFKSYILPTHNTKCVQFLLFQISQQHKDLMDSYLYLLIETSFSQRETFEKRIKSMQYISSYIARAKNLSRDKILFVVSFLISWMERYIVERENEVQEAGSNMEKFKLFYSVFQTLSYIFCFRYKMLKKINADDDDENNGTVAEGWELNIDKFFRRVIVTRFNPLKFSNQTVVQIFAKISARENLCYCYSIMEQNKREKQNGITASNFSTSFQVADSLKVANGASNGFQTKNDFTNLTGYFPFDPITLKKCRKIVNKTYIQWSEDEDSDSEEDDDDEEDEVVEEDIEEDAEDFEGEDDFNNIRKEDVDSDVE</sequence>
<evidence type="ECO:0000313" key="4">
    <source>
        <dbReference type="Proteomes" id="UP000094236"/>
    </source>
</evidence>
<dbReference type="EMBL" id="KV454011">
    <property type="protein sequence ID" value="ODV98348.1"/>
    <property type="molecule type" value="Genomic_DNA"/>
</dbReference>
<dbReference type="STRING" id="669874.A0A1E4U372"/>
<dbReference type="PANTHER" id="PTHR12790:SF0">
    <property type="entry name" value="RNA POLYMERASE I-SPECIFIC TRANSCRIPTION INITIATION FACTOR RRN3-RELATED"/>
    <property type="match status" value="1"/>
</dbReference>
<accession>A0A1E4U372</accession>
<protein>
    <recommendedName>
        <fullName evidence="5">RNA polymerase I-specific transcription initiation factor RRN3</fullName>
    </recommendedName>
</protein>
<dbReference type="GO" id="GO:0006361">
    <property type="term" value="P:transcription initiation at RNA polymerase I promoter"/>
    <property type="evidence" value="ECO:0007669"/>
    <property type="project" value="EnsemblFungi"/>
</dbReference>
<feature type="region of interest" description="Disordered" evidence="2">
    <location>
        <begin position="619"/>
        <end position="669"/>
    </location>
</feature>
<dbReference type="GO" id="GO:0001042">
    <property type="term" value="F:RNA polymerase I core binding"/>
    <property type="evidence" value="ECO:0007669"/>
    <property type="project" value="EnsemblFungi"/>
</dbReference>
<feature type="compositionally biased region" description="Acidic residues" evidence="2">
    <location>
        <begin position="246"/>
        <end position="289"/>
    </location>
</feature>
<proteinExistence type="inferred from homology"/>
<dbReference type="GO" id="GO:0000182">
    <property type="term" value="F:rDNA binding"/>
    <property type="evidence" value="ECO:0007669"/>
    <property type="project" value="EnsemblFungi"/>
</dbReference>
<feature type="region of interest" description="Disordered" evidence="2">
    <location>
        <begin position="246"/>
        <end position="299"/>
    </location>
</feature>
<name>A0A1E4U372_PACTA</name>
<dbReference type="GO" id="GO:0001179">
    <property type="term" value="F:RNA polymerase I general transcription initiation factor binding"/>
    <property type="evidence" value="ECO:0007669"/>
    <property type="project" value="EnsemblFungi"/>
</dbReference>
<gene>
    <name evidence="3" type="ORF">PACTADRAFT_36813</name>
</gene>
<reference evidence="4" key="1">
    <citation type="submission" date="2016-05" db="EMBL/GenBank/DDBJ databases">
        <title>Comparative genomics of biotechnologically important yeasts.</title>
        <authorList>
            <consortium name="DOE Joint Genome Institute"/>
            <person name="Riley R."/>
            <person name="Haridas S."/>
            <person name="Wolfe K.H."/>
            <person name="Lopes M.R."/>
            <person name="Hittinger C.T."/>
            <person name="Goker M."/>
            <person name="Salamov A."/>
            <person name="Wisecaver J."/>
            <person name="Long T.M."/>
            <person name="Aerts A.L."/>
            <person name="Barry K."/>
            <person name="Choi C."/>
            <person name="Clum A."/>
            <person name="Coughlan A.Y."/>
            <person name="Deshpande S."/>
            <person name="Douglass A.P."/>
            <person name="Hanson S.J."/>
            <person name="Klenk H.-P."/>
            <person name="Labutti K."/>
            <person name="Lapidus A."/>
            <person name="Lindquist E."/>
            <person name="Lipzen A."/>
            <person name="Meier-Kolthoff J.P."/>
            <person name="Ohm R.A."/>
            <person name="Otillar R.P."/>
            <person name="Pangilinan J."/>
            <person name="Peng Y."/>
            <person name="Rokas A."/>
            <person name="Rosa C.A."/>
            <person name="Scheuner C."/>
            <person name="Sibirny A.A."/>
            <person name="Slot J.C."/>
            <person name="Stielow J.B."/>
            <person name="Sun H."/>
            <person name="Kurtzman C.P."/>
            <person name="Blackwell M."/>
            <person name="Grigoriev I.V."/>
            <person name="Jeffries T.W."/>
        </authorList>
    </citation>
    <scope>NUCLEOTIDE SEQUENCE [LARGE SCALE GENOMIC DNA]</scope>
    <source>
        <strain evidence="4">NRRL Y-2460</strain>
    </source>
</reference>
<dbReference type="OrthoDB" id="26970at2759"/>
<dbReference type="AlphaFoldDB" id="A0A1E4U372"/>
<dbReference type="PANTHER" id="PTHR12790">
    <property type="entry name" value="TRANSCRIPTION INITIATION FACTOR IA RRN3"/>
    <property type="match status" value="1"/>
</dbReference>
<dbReference type="InterPro" id="IPR016024">
    <property type="entry name" value="ARM-type_fold"/>
</dbReference>
<dbReference type="Pfam" id="PF05327">
    <property type="entry name" value="RRN3"/>
    <property type="match status" value="1"/>
</dbReference>
<evidence type="ECO:0000256" key="2">
    <source>
        <dbReference type="SAM" id="MobiDB-lite"/>
    </source>
</evidence>
<keyword evidence="4" id="KW-1185">Reference proteome</keyword>
<organism evidence="3 4">
    <name type="scientific">Pachysolen tannophilus NRRL Y-2460</name>
    <dbReference type="NCBI Taxonomy" id="669874"/>
    <lineage>
        <taxon>Eukaryota</taxon>
        <taxon>Fungi</taxon>
        <taxon>Dikarya</taxon>
        <taxon>Ascomycota</taxon>
        <taxon>Saccharomycotina</taxon>
        <taxon>Pichiomycetes</taxon>
        <taxon>Pachysolenaceae</taxon>
        <taxon>Pachysolen</taxon>
    </lineage>
</organism>
<comment type="similarity">
    <text evidence="1">Belongs to the RRN3 family.</text>
</comment>
<evidence type="ECO:0000313" key="3">
    <source>
        <dbReference type="EMBL" id="ODV98348.1"/>
    </source>
</evidence>
<dbReference type="InterPro" id="IPR007991">
    <property type="entry name" value="RNA_pol_I_trans_ini_fac_RRN3"/>
</dbReference>
<evidence type="ECO:0000256" key="1">
    <source>
        <dbReference type="ARBA" id="ARBA00010098"/>
    </source>
</evidence>
<dbReference type="SUPFAM" id="SSF48371">
    <property type="entry name" value="ARM repeat"/>
    <property type="match status" value="1"/>
</dbReference>
<dbReference type="GO" id="GO:0001181">
    <property type="term" value="F:RNA polymerase I general transcription initiation factor activity"/>
    <property type="evidence" value="ECO:0007669"/>
    <property type="project" value="EnsemblFungi"/>
</dbReference>
<evidence type="ECO:0008006" key="5">
    <source>
        <dbReference type="Google" id="ProtNLM"/>
    </source>
</evidence>
<dbReference type="GO" id="GO:0005730">
    <property type="term" value="C:nucleolus"/>
    <property type="evidence" value="ECO:0007669"/>
    <property type="project" value="EnsemblFungi"/>
</dbReference>
<feature type="compositionally biased region" description="Acidic residues" evidence="2">
    <location>
        <begin position="620"/>
        <end position="656"/>
    </location>
</feature>